<dbReference type="AlphaFoldDB" id="A0AAP2DGC9"/>
<gene>
    <name evidence="2" type="ORF">KK083_02500</name>
</gene>
<dbReference type="RefSeq" id="WP_254160375.1">
    <property type="nucleotide sequence ID" value="NZ_JAHESF010000002.1"/>
</dbReference>
<accession>A0AAP2DGC9</accession>
<evidence type="ECO:0000256" key="1">
    <source>
        <dbReference type="SAM" id="MobiDB-lite"/>
    </source>
</evidence>
<comment type="caution">
    <text evidence="2">The sequence shown here is derived from an EMBL/GenBank/DDBJ whole genome shotgun (WGS) entry which is preliminary data.</text>
</comment>
<sequence>MKNEKHKKKNEAERAPIMDGDTRPDKQEEAVTQERKSAPVPHKKEKKFTDPRGADVDSLEDFKDAK</sequence>
<reference evidence="2 3" key="1">
    <citation type="submission" date="2021-05" db="EMBL/GenBank/DDBJ databases">
        <title>A Polyphasic approach of four new species of the genus Ohtaekwangia: Ohtaekwangia histidinii sp. nov., Ohtaekwangia cretensis sp. nov., Ohtaekwangia indiensis sp. nov., Ohtaekwangia reichenbachii sp. nov. from diverse environment.</title>
        <authorList>
            <person name="Octaviana S."/>
        </authorList>
    </citation>
    <scope>NUCLEOTIDE SEQUENCE [LARGE SCALE GENOMIC DNA]</scope>
    <source>
        <strain evidence="2 3">PWU4</strain>
    </source>
</reference>
<feature type="compositionally biased region" description="Basic and acidic residues" evidence="1">
    <location>
        <begin position="47"/>
        <end position="66"/>
    </location>
</feature>
<proteinExistence type="predicted"/>
<dbReference type="Proteomes" id="UP001319200">
    <property type="component" value="Unassembled WGS sequence"/>
</dbReference>
<protein>
    <submittedName>
        <fullName evidence="2">Uncharacterized protein</fullName>
    </submittedName>
</protein>
<keyword evidence="3" id="KW-1185">Reference proteome</keyword>
<organism evidence="2 3">
    <name type="scientific">Chryseosolibacter histidini</name>
    <dbReference type="NCBI Taxonomy" id="2782349"/>
    <lineage>
        <taxon>Bacteria</taxon>
        <taxon>Pseudomonadati</taxon>
        <taxon>Bacteroidota</taxon>
        <taxon>Cytophagia</taxon>
        <taxon>Cytophagales</taxon>
        <taxon>Chryseotaleaceae</taxon>
        <taxon>Chryseosolibacter</taxon>
    </lineage>
</organism>
<dbReference type="EMBL" id="JAHESF010000002">
    <property type="protein sequence ID" value="MBT1695730.1"/>
    <property type="molecule type" value="Genomic_DNA"/>
</dbReference>
<feature type="compositionally biased region" description="Basic and acidic residues" evidence="1">
    <location>
        <begin position="10"/>
        <end position="37"/>
    </location>
</feature>
<evidence type="ECO:0000313" key="3">
    <source>
        <dbReference type="Proteomes" id="UP001319200"/>
    </source>
</evidence>
<name>A0AAP2DGC9_9BACT</name>
<evidence type="ECO:0000313" key="2">
    <source>
        <dbReference type="EMBL" id="MBT1695730.1"/>
    </source>
</evidence>
<feature type="region of interest" description="Disordered" evidence="1">
    <location>
        <begin position="1"/>
        <end position="66"/>
    </location>
</feature>